<dbReference type="AlphaFoldDB" id="A0A835M218"/>
<evidence type="ECO:0000259" key="1">
    <source>
        <dbReference type="Pfam" id="PF03478"/>
    </source>
</evidence>
<reference evidence="2 3" key="1">
    <citation type="submission" date="2020-10" db="EMBL/GenBank/DDBJ databases">
        <title>The Coptis chinensis genome and diversification of protoberbering-type alkaloids.</title>
        <authorList>
            <person name="Wang B."/>
            <person name="Shu S."/>
            <person name="Song C."/>
            <person name="Liu Y."/>
        </authorList>
    </citation>
    <scope>NUCLEOTIDE SEQUENCE [LARGE SCALE GENOMIC DNA]</scope>
    <source>
        <strain evidence="2">HL-2020</strain>
        <tissue evidence="2">Leaf</tissue>
    </source>
</reference>
<accession>A0A835M218</accession>
<dbReference type="Pfam" id="PF03478">
    <property type="entry name" value="Beta-prop_KIB1-4"/>
    <property type="match status" value="1"/>
</dbReference>
<comment type="caution">
    <text evidence="2">The sequence shown here is derived from an EMBL/GenBank/DDBJ whole genome shotgun (WGS) entry which is preliminary data.</text>
</comment>
<protein>
    <recommendedName>
        <fullName evidence="1">KIB1-4 beta-propeller domain-containing protein</fullName>
    </recommendedName>
</protein>
<proteinExistence type="predicted"/>
<sequence length="135" mass="15240">MPGINGMKLLNGKLQYKAKYLGRTAWEDSCLIRDTYVAKAIISATPVPLVMVSNINDELIFCRPEIDYEWKSIENGMFGYNDVVYCEGKFYAVLFDGSLYVVEGLEAFAALIVDFIKSVVLFFDSNSTPVYFVDD</sequence>
<dbReference type="InterPro" id="IPR005174">
    <property type="entry name" value="KIB1-4_b-propeller"/>
</dbReference>
<name>A0A835M218_9MAGN</name>
<gene>
    <name evidence="2" type="ORF">IFM89_001574</name>
</gene>
<evidence type="ECO:0000313" key="2">
    <source>
        <dbReference type="EMBL" id="KAF9607826.1"/>
    </source>
</evidence>
<organism evidence="2 3">
    <name type="scientific">Coptis chinensis</name>
    <dbReference type="NCBI Taxonomy" id="261450"/>
    <lineage>
        <taxon>Eukaryota</taxon>
        <taxon>Viridiplantae</taxon>
        <taxon>Streptophyta</taxon>
        <taxon>Embryophyta</taxon>
        <taxon>Tracheophyta</taxon>
        <taxon>Spermatophyta</taxon>
        <taxon>Magnoliopsida</taxon>
        <taxon>Ranunculales</taxon>
        <taxon>Ranunculaceae</taxon>
        <taxon>Coptidoideae</taxon>
        <taxon>Coptis</taxon>
    </lineage>
</organism>
<dbReference type="Proteomes" id="UP000631114">
    <property type="component" value="Unassembled WGS sequence"/>
</dbReference>
<evidence type="ECO:0000313" key="3">
    <source>
        <dbReference type="Proteomes" id="UP000631114"/>
    </source>
</evidence>
<dbReference type="EMBL" id="JADFTS010000004">
    <property type="protein sequence ID" value="KAF9607826.1"/>
    <property type="molecule type" value="Genomic_DNA"/>
</dbReference>
<feature type="domain" description="KIB1-4 beta-propeller" evidence="1">
    <location>
        <begin position="32"/>
        <end position="103"/>
    </location>
</feature>
<keyword evidence="3" id="KW-1185">Reference proteome</keyword>